<dbReference type="AlphaFoldDB" id="F9WEC1"/>
<evidence type="ECO:0000313" key="1">
    <source>
        <dbReference type="EMBL" id="CCD15628.1"/>
    </source>
</evidence>
<organism evidence="1 2">
    <name type="scientific">Trypanosoma congolense (strain IL3000)</name>
    <dbReference type="NCBI Taxonomy" id="1068625"/>
    <lineage>
        <taxon>Eukaryota</taxon>
        <taxon>Discoba</taxon>
        <taxon>Euglenozoa</taxon>
        <taxon>Kinetoplastea</taxon>
        <taxon>Metakinetoplastina</taxon>
        <taxon>Trypanosomatida</taxon>
        <taxon>Trypanosomatidae</taxon>
        <taxon>Trypanosoma</taxon>
        <taxon>Nannomonas</taxon>
    </lineage>
</organism>
<dbReference type="VEuPathDB" id="TriTrypDB:TcIL3000_0_61110"/>
<dbReference type="Proteomes" id="UP000000702">
    <property type="component" value="Unassembled WGS sequence"/>
</dbReference>
<evidence type="ECO:0000313" key="2">
    <source>
        <dbReference type="Proteomes" id="UP000000702"/>
    </source>
</evidence>
<accession>F9WEC1</accession>
<gene>
    <name evidence="1" type="ORF">TCIL3000_0_61110</name>
</gene>
<reference evidence="2" key="1">
    <citation type="submission" date="2011-07" db="EMBL/GenBank/DDBJ databases">
        <title>Divergent evolution of antigenic variation in African trypanosomes.</title>
        <authorList>
            <person name="Jackson A.P."/>
            <person name="Berry A."/>
            <person name="Allison H.C."/>
            <person name="Burton P."/>
            <person name="Anderson J."/>
            <person name="Aslett M."/>
            <person name="Brown R."/>
            <person name="Corton N."/>
            <person name="Harris D."/>
            <person name="Hauser H."/>
            <person name="Gamble J."/>
            <person name="Gilderthorp R."/>
            <person name="McQuillan J."/>
            <person name="Quail M.A."/>
            <person name="Sanders M."/>
            <person name="Van Tonder A."/>
            <person name="Ginger M.L."/>
            <person name="Donelson J.E."/>
            <person name="Field M.C."/>
            <person name="Barry J.D."/>
            <person name="Berriman M."/>
            <person name="Hertz-Fowler C."/>
        </authorList>
    </citation>
    <scope>NUCLEOTIDE SEQUENCE [LARGE SCALE GENOMIC DNA]</scope>
    <source>
        <strain evidence="2">IL3000</strain>
    </source>
</reference>
<dbReference type="EMBL" id="CAEQ01001972">
    <property type="protein sequence ID" value="CCD15628.1"/>
    <property type="molecule type" value="Genomic_DNA"/>
</dbReference>
<comment type="caution">
    <text evidence="1">The sequence shown here is derived from an EMBL/GenBank/DDBJ whole genome shotgun (WGS) entry which is preliminary data.</text>
</comment>
<dbReference type="OMA" id="VLFARMF"/>
<name>F9WEC1_TRYCI</name>
<reference evidence="1 2" key="2">
    <citation type="journal article" date="2012" name="Proc. Natl. Acad. Sci. U.S.A.">
        <title>Antigenic diversity is generated by distinct evolutionary mechanisms in African trypanosome species.</title>
        <authorList>
            <person name="Jackson A.P."/>
            <person name="Berry A."/>
            <person name="Aslett M."/>
            <person name="Allison H.C."/>
            <person name="Burton P."/>
            <person name="Vavrova-Anderson J."/>
            <person name="Brown R."/>
            <person name="Browne H."/>
            <person name="Corton N."/>
            <person name="Hauser H."/>
            <person name="Gamble J."/>
            <person name="Gilderthorp R."/>
            <person name="Marcello L."/>
            <person name="McQuillan J."/>
            <person name="Otto T.D."/>
            <person name="Quail M.A."/>
            <person name="Sanders M.J."/>
            <person name="van Tonder A."/>
            <person name="Ginger M.L."/>
            <person name="Field M.C."/>
            <person name="Barry J.D."/>
            <person name="Hertz-Fowler C."/>
            <person name="Berriman M."/>
        </authorList>
    </citation>
    <scope>NUCLEOTIDE SEQUENCE [LARGE SCALE GENOMIC DNA]</scope>
    <source>
        <strain evidence="1 2">IL3000</strain>
    </source>
</reference>
<protein>
    <submittedName>
        <fullName evidence="1">WGS project CAEQ00000000 data, annotated contig 2457</fullName>
    </submittedName>
</protein>
<sequence>MGCVPLATSHLLQRLRSLSKSQQYASKHAFESDCADLVTMWTNLPRMSGTEMGADLLELISMWPDFVTYGVAYVVSNDVLSCIRPLLEAVLASNAATLASSTEALFHYVIAANAGCIEELANTLADIVTQRTLALTSLMPPLDLMQEVQFVIDLLEEYQFPTHDRDSTHHGDSSQPSTHYSTAGVLRAYVGLVERSATVFIQEVAFPSYCNMHCFPAPTCVLVRGVHPAIYFCFSTMLSLIHGHRRSTKITDERPCRQVVAQVWIWGCQAIISVVKRGPSASIQEQIVRDTMHYVLFARMFRDFIGERYFISVSKSLVELLGVVALHTPDAKVSEAGSEEVPNFENGIWGVAPLSEMELFQLTDNSRGDGAKGLICGDTARGLFLPWSDAFIRASNADAARKVPHEWRSTCFARLP</sequence>
<keyword evidence="2" id="KW-1185">Reference proteome</keyword>
<proteinExistence type="predicted"/>